<dbReference type="Proteomes" id="UP001066276">
    <property type="component" value="Chromosome 11"/>
</dbReference>
<gene>
    <name evidence="2" type="ORF">NDU88_007020</name>
</gene>
<dbReference type="EMBL" id="JANPWB010000015">
    <property type="protein sequence ID" value="KAJ1093932.1"/>
    <property type="molecule type" value="Genomic_DNA"/>
</dbReference>
<reference evidence="2" key="1">
    <citation type="journal article" date="2022" name="bioRxiv">
        <title>Sequencing and chromosome-scale assembly of the giantPleurodeles waltlgenome.</title>
        <authorList>
            <person name="Brown T."/>
            <person name="Elewa A."/>
            <person name="Iarovenko S."/>
            <person name="Subramanian E."/>
            <person name="Araus A.J."/>
            <person name="Petzold A."/>
            <person name="Susuki M."/>
            <person name="Suzuki K.-i.T."/>
            <person name="Hayashi T."/>
            <person name="Toyoda A."/>
            <person name="Oliveira C."/>
            <person name="Osipova E."/>
            <person name="Leigh N.D."/>
            <person name="Simon A."/>
            <person name="Yun M.H."/>
        </authorList>
    </citation>
    <scope>NUCLEOTIDE SEQUENCE</scope>
    <source>
        <strain evidence="2">20211129_DDA</strain>
        <tissue evidence="2">Liver</tissue>
    </source>
</reference>
<protein>
    <submittedName>
        <fullName evidence="2">Uncharacterized protein</fullName>
    </submittedName>
</protein>
<feature type="region of interest" description="Disordered" evidence="1">
    <location>
        <begin position="34"/>
        <end position="73"/>
    </location>
</feature>
<proteinExistence type="predicted"/>
<organism evidence="2 3">
    <name type="scientific">Pleurodeles waltl</name>
    <name type="common">Iberian ribbed newt</name>
    <dbReference type="NCBI Taxonomy" id="8319"/>
    <lineage>
        <taxon>Eukaryota</taxon>
        <taxon>Metazoa</taxon>
        <taxon>Chordata</taxon>
        <taxon>Craniata</taxon>
        <taxon>Vertebrata</taxon>
        <taxon>Euteleostomi</taxon>
        <taxon>Amphibia</taxon>
        <taxon>Batrachia</taxon>
        <taxon>Caudata</taxon>
        <taxon>Salamandroidea</taxon>
        <taxon>Salamandridae</taxon>
        <taxon>Pleurodelinae</taxon>
        <taxon>Pleurodeles</taxon>
    </lineage>
</organism>
<evidence type="ECO:0000256" key="1">
    <source>
        <dbReference type="SAM" id="MobiDB-lite"/>
    </source>
</evidence>
<name>A0AAV7LU77_PLEWA</name>
<dbReference type="AlphaFoldDB" id="A0AAV7LU77"/>
<evidence type="ECO:0000313" key="2">
    <source>
        <dbReference type="EMBL" id="KAJ1093932.1"/>
    </source>
</evidence>
<keyword evidence="3" id="KW-1185">Reference proteome</keyword>
<sequence length="73" mass="7740">MRGLLPANAICLRAEPRKIAEGRGTVLAGVPLAGPGARARRYPPRTGEGGRAGTREAALPTRGQRARIKVREL</sequence>
<comment type="caution">
    <text evidence="2">The sequence shown here is derived from an EMBL/GenBank/DDBJ whole genome shotgun (WGS) entry which is preliminary data.</text>
</comment>
<evidence type="ECO:0000313" key="3">
    <source>
        <dbReference type="Proteomes" id="UP001066276"/>
    </source>
</evidence>
<feature type="compositionally biased region" description="Basic residues" evidence="1">
    <location>
        <begin position="64"/>
        <end position="73"/>
    </location>
</feature>
<accession>A0AAV7LU77</accession>